<feature type="transmembrane region" description="Helical" evidence="8">
    <location>
        <begin position="13"/>
        <end position="32"/>
    </location>
</feature>
<name>A0A1V2A491_9BACI</name>
<reference evidence="11 12" key="1">
    <citation type="submission" date="2016-12" db="EMBL/GenBank/DDBJ databases">
        <title>Domibacillus sp. SAB 38T whole genome sequencing.</title>
        <authorList>
            <person name="Verma A."/>
            <person name="Ojha A.K."/>
            <person name="Krishnamurthi S."/>
        </authorList>
    </citation>
    <scope>NUCLEOTIDE SEQUENCE [LARGE SCALE GENOMIC DNA]</scope>
    <source>
        <strain evidence="11 12">SAB 38</strain>
    </source>
</reference>
<dbReference type="OrthoDB" id="358716at2"/>
<keyword evidence="12" id="KW-1185">Reference proteome</keyword>
<dbReference type="PANTHER" id="PTHR32089">
    <property type="entry name" value="METHYL-ACCEPTING CHEMOTAXIS PROTEIN MCPB"/>
    <property type="match status" value="1"/>
</dbReference>
<evidence type="ECO:0000256" key="5">
    <source>
        <dbReference type="ARBA" id="ARBA00029447"/>
    </source>
</evidence>
<dbReference type="PANTHER" id="PTHR32089:SF112">
    <property type="entry name" value="LYSOZYME-LIKE PROTEIN-RELATED"/>
    <property type="match status" value="1"/>
</dbReference>
<dbReference type="CDD" id="cd11386">
    <property type="entry name" value="MCP_signal"/>
    <property type="match status" value="1"/>
</dbReference>
<dbReference type="PRINTS" id="PR00260">
    <property type="entry name" value="CHEMTRNSDUCR"/>
</dbReference>
<dbReference type="GO" id="GO:0004888">
    <property type="term" value="F:transmembrane signaling receptor activity"/>
    <property type="evidence" value="ECO:0007669"/>
    <property type="project" value="InterPro"/>
</dbReference>
<dbReference type="Pfam" id="PF00015">
    <property type="entry name" value="MCPsignal"/>
    <property type="match status" value="1"/>
</dbReference>
<dbReference type="AlphaFoldDB" id="A0A1V2A491"/>
<dbReference type="PROSITE" id="PS50111">
    <property type="entry name" value="CHEMOTAXIS_TRANSDUC_2"/>
    <property type="match status" value="1"/>
</dbReference>
<dbReference type="RefSeq" id="WP_076768081.1">
    <property type="nucleotide sequence ID" value="NZ_MSFI01000031.1"/>
</dbReference>
<accession>A0A1V2A491</accession>
<gene>
    <name evidence="11" type="ORF">BTO28_15860</name>
</gene>
<evidence type="ECO:0000256" key="6">
    <source>
        <dbReference type="PROSITE-ProRule" id="PRU00284"/>
    </source>
</evidence>
<feature type="coiled-coil region" evidence="7">
    <location>
        <begin position="75"/>
        <end position="102"/>
    </location>
</feature>
<dbReference type="SUPFAM" id="SSF58104">
    <property type="entry name" value="Methyl-accepting chemotaxis protein (MCP) signaling domain"/>
    <property type="match status" value="1"/>
</dbReference>
<dbReference type="InterPro" id="IPR004090">
    <property type="entry name" value="Chemotax_Me-accpt_rcpt"/>
</dbReference>
<evidence type="ECO:0000256" key="8">
    <source>
        <dbReference type="SAM" id="Phobius"/>
    </source>
</evidence>
<evidence type="ECO:0000256" key="1">
    <source>
        <dbReference type="ARBA" id="ARBA00004236"/>
    </source>
</evidence>
<dbReference type="PROSITE" id="PS50885">
    <property type="entry name" value="HAMP"/>
    <property type="match status" value="1"/>
</dbReference>
<dbReference type="SMART" id="SM00283">
    <property type="entry name" value="MA"/>
    <property type="match status" value="1"/>
</dbReference>
<dbReference type="CDD" id="cd06225">
    <property type="entry name" value="HAMP"/>
    <property type="match status" value="1"/>
</dbReference>
<dbReference type="SMART" id="SM00304">
    <property type="entry name" value="HAMP"/>
    <property type="match status" value="1"/>
</dbReference>
<dbReference type="InterPro" id="IPR004089">
    <property type="entry name" value="MCPsignal_dom"/>
</dbReference>
<sequence>MNMIQNLKIAQKLMVLILISAISVIVVGFTAISQELAMQKKLEEMYDSKLIPIEKLLMIQENEQSVKATLLEMMLTKEQSEHDRLLSEIEKLAEENGALRSQYQTDSPYELEKLKEMDQIVVKYIAIRDQVIKLSADSKNEEAYQIYTEEVSSSINKLENVIQELVIYNSDDAKQVNNENKEDVQNSIIILSSVTLAGIIVSVVVGGLIVKSIANPVKEIEGLMTKAAAGDLTAKSNYQSNDEIGSLSFSFNKMIQGLKEIISTVNHTSEQVAASSEQLNSSSEQSSQAAENISYTIQELAAGAENQVQSVQESSRIIQEISASSQKIAENSLEISDNSIEAAKQSEEGSRAIQDSITQMIAINNKVTNLSSAIRGLGERSKEIEQITQVITAISDQTNLLALNAAIEAARAGEHGLGFAVVANEVRNLAEQSSASASHITNLILQIQADTNDVIDSMASATDEVGNGIQVVNRAGDTFTHIQEAVNAVTDQMTEITSAVQQLSAGIEQVSYSIQDVNRVAEQSASGAQNVSAATQEQLASTEEIHSSAGALAVTAEQLQSVVGKFKL</sequence>
<dbReference type="GO" id="GO:0005886">
    <property type="term" value="C:plasma membrane"/>
    <property type="evidence" value="ECO:0007669"/>
    <property type="project" value="UniProtKB-SubCell"/>
</dbReference>
<dbReference type="InterPro" id="IPR003660">
    <property type="entry name" value="HAMP_dom"/>
</dbReference>
<evidence type="ECO:0000313" key="11">
    <source>
        <dbReference type="EMBL" id="OMP65740.1"/>
    </source>
</evidence>
<keyword evidence="2" id="KW-1003">Cell membrane</keyword>
<keyword evidence="4 6" id="KW-0807">Transducer</keyword>
<evidence type="ECO:0000256" key="4">
    <source>
        <dbReference type="ARBA" id="ARBA00023224"/>
    </source>
</evidence>
<protein>
    <recommendedName>
        <fullName evidence="13">Methyl-accepting chemotaxis protein</fullName>
    </recommendedName>
</protein>
<evidence type="ECO:0000256" key="3">
    <source>
        <dbReference type="ARBA" id="ARBA00023136"/>
    </source>
</evidence>
<evidence type="ECO:0000313" key="12">
    <source>
        <dbReference type="Proteomes" id="UP000188613"/>
    </source>
</evidence>
<keyword evidence="7" id="KW-0175">Coiled coil</keyword>
<evidence type="ECO:0000256" key="2">
    <source>
        <dbReference type="ARBA" id="ARBA00022475"/>
    </source>
</evidence>
<dbReference type="Gene3D" id="1.10.287.950">
    <property type="entry name" value="Methyl-accepting chemotaxis protein"/>
    <property type="match status" value="1"/>
</dbReference>
<dbReference type="EMBL" id="MSFI01000031">
    <property type="protein sequence ID" value="OMP65740.1"/>
    <property type="molecule type" value="Genomic_DNA"/>
</dbReference>
<keyword evidence="3 8" id="KW-0472">Membrane</keyword>
<dbReference type="Gene3D" id="6.10.340.10">
    <property type="match status" value="1"/>
</dbReference>
<dbReference type="Pfam" id="PF00672">
    <property type="entry name" value="HAMP"/>
    <property type="match status" value="1"/>
</dbReference>
<proteinExistence type="inferred from homology"/>
<keyword evidence="8" id="KW-0812">Transmembrane</keyword>
<evidence type="ECO:0000256" key="7">
    <source>
        <dbReference type="SAM" id="Coils"/>
    </source>
</evidence>
<feature type="domain" description="HAMP" evidence="10">
    <location>
        <begin position="211"/>
        <end position="263"/>
    </location>
</feature>
<comment type="subcellular location">
    <subcellularLocation>
        <location evidence="1">Cell membrane</location>
    </subcellularLocation>
</comment>
<dbReference type="STRING" id="1714355.BTO28_15860"/>
<feature type="domain" description="Methyl-accepting transducer" evidence="9">
    <location>
        <begin position="282"/>
        <end position="518"/>
    </location>
</feature>
<keyword evidence="8" id="KW-1133">Transmembrane helix</keyword>
<dbReference type="Proteomes" id="UP000188613">
    <property type="component" value="Unassembled WGS sequence"/>
</dbReference>
<evidence type="ECO:0008006" key="13">
    <source>
        <dbReference type="Google" id="ProtNLM"/>
    </source>
</evidence>
<dbReference type="Pfam" id="PF12729">
    <property type="entry name" value="4HB_MCP_1"/>
    <property type="match status" value="1"/>
</dbReference>
<dbReference type="InterPro" id="IPR024478">
    <property type="entry name" value="HlyB_4HB_MCP"/>
</dbReference>
<evidence type="ECO:0000259" key="9">
    <source>
        <dbReference type="PROSITE" id="PS50111"/>
    </source>
</evidence>
<organism evidence="11 12">
    <name type="scientific">Domibacillus epiphyticus</name>
    <dbReference type="NCBI Taxonomy" id="1714355"/>
    <lineage>
        <taxon>Bacteria</taxon>
        <taxon>Bacillati</taxon>
        <taxon>Bacillota</taxon>
        <taxon>Bacilli</taxon>
        <taxon>Bacillales</taxon>
        <taxon>Bacillaceae</taxon>
        <taxon>Domibacillus</taxon>
    </lineage>
</organism>
<comment type="caution">
    <text evidence="11">The sequence shown here is derived from an EMBL/GenBank/DDBJ whole genome shotgun (WGS) entry which is preliminary data.</text>
</comment>
<comment type="similarity">
    <text evidence="5">Belongs to the methyl-accepting chemotaxis (MCP) protein family.</text>
</comment>
<dbReference type="GO" id="GO:0007165">
    <property type="term" value="P:signal transduction"/>
    <property type="evidence" value="ECO:0007669"/>
    <property type="project" value="UniProtKB-KW"/>
</dbReference>
<evidence type="ECO:0000259" key="10">
    <source>
        <dbReference type="PROSITE" id="PS50885"/>
    </source>
</evidence>
<dbReference type="GO" id="GO:0006935">
    <property type="term" value="P:chemotaxis"/>
    <property type="evidence" value="ECO:0007669"/>
    <property type="project" value="InterPro"/>
</dbReference>